<reference evidence="4" key="1">
    <citation type="submission" date="2016-04" db="EMBL/GenBank/DDBJ databases">
        <title>Cephalotus genome sequencing.</title>
        <authorList>
            <person name="Fukushima K."/>
            <person name="Hasebe M."/>
            <person name="Fang X."/>
        </authorList>
    </citation>
    <scope>NUCLEOTIDE SEQUENCE [LARGE SCALE GENOMIC DNA]</scope>
    <source>
        <strain evidence="4">cv. St1</strain>
    </source>
</reference>
<evidence type="ECO:0000313" key="4">
    <source>
        <dbReference type="Proteomes" id="UP000187406"/>
    </source>
</evidence>
<evidence type="ECO:0000256" key="2">
    <source>
        <dbReference type="SAM" id="MobiDB-lite"/>
    </source>
</evidence>
<proteinExistence type="predicted"/>
<feature type="region of interest" description="Disordered" evidence="2">
    <location>
        <begin position="576"/>
        <end position="598"/>
    </location>
</feature>
<evidence type="ECO:0000313" key="3">
    <source>
        <dbReference type="EMBL" id="GAV66185.1"/>
    </source>
</evidence>
<feature type="compositionally biased region" description="Basic and acidic residues" evidence="2">
    <location>
        <begin position="576"/>
        <end position="585"/>
    </location>
</feature>
<dbReference type="OrthoDB" id="1735671at2759"/>
<feature type="coiled-coil region" evidence="1">
    <location>
        <begin position="78"/>
        <end position="250"/>
    </location>
</feature>
<dbReference type="PROSITE" id="PS51257">
    <property type="entry name" value="PROKAR_LIPOPROTEIN"/>
    <property type="match status" value="1"/>
</dbReference>
<organism evidence="3 4">
    <name type="scientific">Cephalotus follicularis</name>
    <name type="common">Albany pitcher plant</name>
    <dbReference type="NCBI Taxonomy" id="3775"/>
    <lineage>
        <taxon>Eukaryota</taxon>
        <taxon>Viridiplantae</taxon>
        <taxon>Streptophyta</taxon>
        <taxon>Embryophyta</taxon>
        <taxon>Tracheophyta</taxon>
        <taxon>Spermatophyta</taxon>
        <taxon>Magnoliopsida</taxon>
        <taxon>eudicotyledons</taxon>
        <taxon>Gunneridae</taxon>
        <taxon>Pentapetalae</taxon>
        <taxon>rosids</taxon>
        <taxon>fabids</taxon>
        <taxon>Oxalidales</taxon>
        <taxon>Cephalotaceae</taxon>
        <taxon>Cephalotus</taxon>
    </lineage>
</organism>
<dbReference type="PANTHER" id="PTHR47747:SF2">
    <property type="entry name" value="RIBONUCLEASE P PROTEIN SUBUNIT P38-LIKE PROTEIN"/>
    <property type="match status" value="1"/>
</dbReference>
<gene>
    <name evidence="3" type="ORF">CFOL_v3_09695</name>
</gene>
<dbReference type="AlphaFoldDB" id="A0A1Q3BE43"/>
<comment type="caution">
    <text evidence="3">The sequence shown here is derived from an EMBL/GenBank/DDBJ whole genome shotgun (WGS) entry which is preliminary data.</text>
</comment>
<dbReference type="Proteomes" id="UP000187406">
    <property type="component" value="Unassembled WGS sequence"/>
</dbReference>
<keyword evidence="1" id="KW-0175">Coiled coil</keyword>
<keyword evidence="4" id="KW-1185">Reference proteome</keyword>
<evidence type="ECO:0000256" key="1">
    <source>
        <dbReference type="SAM" id="Coils"/>
    </source>
</evidence>
<protein>
    <submittedName>
        <fullName evidence="3">Uncharacterized protein</fullName>
    </submittedName>
</protein>
<dbReference type="InParanoid" id="A0A1Q3BE43"/>
<feature type="coiled-coil region" evidence="1">
    <location>
        <begin position="459"/>
        <end position="493"/>
    </location>
</feature>
<sequence>MDEKGFSSSYTVGSEKQDGLYPMCFGVSCAYFALNFLSGPNKEDERWSELHDKMVRGGAQLLGLLFCTVQRGAANEVKKELLHKLEIADREIEELKKRRSEDAKANEKVVGIFAAQEQSWFNERKKLRQQIGALVNTLRVTEKKMDEAVSEFDEKLKSMELLVKSKDKALGEEERRKNELEEKLAKAENVAEELRETTKRKSQEHSTEIWKHKTAFIELVSNQRQIEAEMDRAVRQAEATKQELDSVLEQKVESVLLAQNLSMEIVKMSKDLEQKDKILSAMLRKCKSDTVDKQMLLKEVKLSKAKRKQAELETERWKAVSESRHEKHSLRSMFTNQPNSRVDVSSVAGGPSHTGKSRSLEFVLEYDHPDSTKDPEVFSPFSDYCIPETNDKILTANVKRLEGWVRLEAEKYATAIEKRHHLELEAFAEQMRLKDEKLEAFRWQLLSMELETKRLQSHVEGLNQNILELKHDNMKLEAILMEREEELNGLKEQFASQLRSWNSRKTINNSSLCDLALSHRAVWSNVKIIKRKPVLEEEQETETIWTKKSLEEDTEKKEETEKSEVVCLTFQSPAKELEGEKDGNKQDPIQEGSVSPLVVDPVEKSTSCSQPLNQMNNNQWRMDLHALGVSYKIKRLKQQLERVKREQESGEDTDSKDKEIKGFLSLMTLLNKQVSRYHSLQGKLDDLCKRMHENDVDMRDSDSARKKSSESKLREHFLEETFQLQRYVVAIGQKMLEVESKIGFEFVQELDKSASFDLTLFADNVRSLFQDVQRGLELRIARIIGDLHTLACEGMMINLRR</sequence>
<accession>A0A1Q3BE43</accession>
<dbReference type="PANTHER" id="PTHR47747">
    <property type="entry name" value="RIBONUCLEASE P PROTEIN SUBUNIT P38-LIKE PROTEIN"/>
    <property type="match status" value="1"/>
</dbReference>
<dbReference type="EMBL" id="BDDD01000461">
    <property type="protein sequence ID" value="GAV66185.1"/>
    <property type="molecule type" value="Genomic_DNA"/>
</dbReference>
<dbReference type="FunCoup" id="A0A1Q3BE43">
    <property type="interactions" value="523"/>
</dbReference>
<name>A0A1Q3BE43_CEPFO</name>
<dbReference type="STRING" id="3775.A0A1Q3BE43"/>